<dbReference type="InterPro" id="IPR037010">
    <property type="entry name" value="VitB12-dep_Met_synth_activ_sf"/>
</dbReference>
<evidence type="ECO:0000313" key="2">
    <source>
        <dbReference type="Proteomes" id="UP000628736"/>
    </source>
</evidence>
<organism evidence="1 2">
    <name type="scientific">Flintibacter hominis</name>
    <dbReference type="NCBI Taxonomy" id="2763048"/>
    <lineage>
        <taxon>Bacteria</taxon>
        <taxon>Bacillati</taxon>
        <taxon>Bacillota</taxon>
        <taxon>Clostridia</taxon>
        <taxon>Eubacteriales</taxon>
        <taxon>Flintibacter</taxon>
    </lineage>
</organism>
<evidence type="ECO:0000313" key="1">
    <source>
        <dbReference type="EMBL" id="MBC5721358.1"/>
    </source>
</evidence>
<protein>
    <submittedName>
        <fullName evidence="1">Methionine synthase</fullName>
    </submittedName>
</protein>
<dbReference type="GO" id="GO:0008705">
    <property type="term" value="F:methionine synthase activity"/>
    <property type="evidence" value="ECO:0007669"/>
    <property type="project" value="InterPro"/>
</dbReference>
<dbReference type="Gene3D" id="3.40.109.40">
    <property type="match status" value="1"/>
</dbReference>
<dbReference type="EMBL" id="JACOPO010000001">
    <property type="protein sequence ID" value="MBC5721358.1"/>
    <property type="molecule type" value="Genomic_DNA"/>
</dbReference>
<dbReference type="AlphaFoldDB" id="A0A8J6M658"/>
<sequence>MSIELKQLDTDEILRYMGCPPDQAGADLRNQAQLCGRHICQTARLRWAWRCYDILQEENGVRLSCGLLLPGRDLKAHLEGCVRAVVFCMTLGAAVDVLIRKTQSGDMLQGLALDCAADTAVEQGCDQIELELQAMFPGCSFPFRYSPGYGDLPLTVQGELLSLLDAPRRVGLTASASHILIPRKSVTAILGVSDREIARNKRSCLGCPAQGGCQYRKAGGHCGLL</sequence>
<dbReference type="SUPFAM" id="SSF56507">
    <property type="entry name" value="Methionine synthase activation domain-like"/>
    <property type="match status" value="1"/>
</dbReference>
<name>A0A8J6M658_9FIRM</name>
<proteinExistence type="predicted"/>
<gene>
    <name evidence="1" type="ORF">H8S11_00760</name>
</gene>
<reference evidence="1" key="1">
    <citation type="submission" date="2020-08" db="EMBL/GenBank/DDBJ databases">
        <title>Genome public.</title>
        <authorList>
            <person name="Liu C."/>
            <person name="Sun Q."/>
        </authorList>
    </citation>
    <scope>NUCLEOTIDE SEQUENCE</scope>
    <source>
        <strain evidence="1">NSJ-23</strain>
    </source>
</reference>
<keyword evidence="2" id="KW-1185">Reference proteome</keyword>
<accession>A0A8J6M658</accession>
<dbReference type="RefSeq" id="WP_147573287.1">
    <property type="nucleotide sequence ID" value="NZ_JACOPO010000001.1"/>
</dbReference>
<comment type="caution">
    <text evidence="1">The sequence shown here is derived from an EMBL/GenBank/DDBJ whole genome shotgun (WGS) entry which is preliminary data.</text>
</comment>
<dbReference type="Proteomes" id="UP000628736">
    <property type="component" value="Unassembled WGS sequence"/>
</dbReference>